<evidence type="ECO:0000256" key="4">
    <source>
        <dbReference type="ARBA" id="ARBA00023136"/>
    </source>
</evidence>
<evidence type="ECO:0000256" key="2">
    <source>
        <dbReference type="ARBA" id="ARBA00022692"/>
    </source>
</evidence>
<dbReference type="EMBL" id="JXXE01000752">
    <property type="protein sequence ID" value="KIZ33353.1"/>
    <property type="molecule type" value="Genomic_DNA"/>
</dbReference>
<accession>A0A0D7DXP1</accession>
<keyword evidence="3 5" id="KW-1133">Transmembrane helix</keyword>
<feature type="transmembrane region" description="Helical" evidence="5">
    <location>
        <begin position="198"/>
        <end position="225"/>
    </location>
</feature>
<organism evidence="6 7">
    <name type="scientific">Rhodopseudomonas palustris</name>
    <dbReference type="NCBI Taxonomy" id="1076"/>
    <lineage>
        <taxon>Bacteria</taxon>
        <taxon>Pseudomonadati</taxon>
        <taxon>Pseudomonadota</taxon>
        <taxon>Alphaproteobacteria</taxon>
        <taxon>Hyphomicrobiales</taxon>
        <taxon>Nitrobacteraceae</taxon>
        <taxon>Rhodopseudomonas</taxon>
    </lineage>
</organism>
<reference evidence="6 7" key="1">
    <citation type="submission" date="2014-11" db="EMBL/GenBank/DDBJ databases">
        <title>Genomics and ecophysiology of heterotrophic nitrogen fixing bacteria isolated from estuarine surface water.</title>
        <authorList>
            <person name="Bentzon-Tilia M."/>
            <person name="Severin I."/>
            <person name="Hansen L.H."/>
            <person name="Riemann L."/>
        </authorList>
    </citation>
    <scope>NUCLEOTIDE SEQUENCE [LARGE SCALE GENOMIC DNA]</scope>
    <source>
        <strain evidence="6 7">BAL398</strain>
    </source>
</reference>
<name>A0A0D7DXP1_RHOPL</name>
<dbReference type="Proteomes" id="UP000032515">
    <property type="component" value="Unassembled WGS sequence"/>
</dbReference>
<feature type="transmembrane region" description="Helical" evidence="5">
    <location>
        <begin position="170"/>
        <end position="192"/>
    </location>
</feature>
<evidence type="ECO:0000313" key="6">
    <source>
        <dbReference type="EMBL" id="KIZ33353.1"/>
    </source>
</evidence>
<sequence>AAWLAMGKEGPLVQTHAMAAADPRVPYFQLLTSRTFIGCVAATFGAYWALSLGLTWFTPFIIKCLGFTQQDAGWISVLPWVFGASVVMLTGWVSQLLMGRGMSTRHARGVLGATPLICGGLILMTMPYVEAPGARIALLVIGSGLCGSIYVVCPPMLAEFTPVAQRGAVIAIYGGLYTLSGIVAPLVMGSVIQHAPSLLAGYLTGFTINAAIMIVSGLLGLLLLWPNSERARLLRQAPAPRFA</sequence>
<dbReference type="GO" id="GO:0016020">
    <property type="term" value="C:membrane"/>
    <property type="evidence" value="ECO:0007669"/>
    <property type="project" value="UniProtKB-SubCell"/>
</dbReference>
<dbReference type="OrthoDB" id="4474610at2"/>
<evidence type="ECO:0000313" key="7">
    <source>
        <dbReference type="Proteomes" id="UP000032515"/>
    </source>
</evidence>
<dbReference type="InterPro" id="IPR011701">
    <property type="entry name" value="MFS"/>
</dbReference>
<dbReference type="InterPro" id="IPR050382">
    <property type="entry name" value="MFS_Na/Anion_cotransporter"/>
</dbReference>
<dbReference type="Gene3D" id="1.20.1250.20">
    <property type="entry name" value="MFS general substrate transporter like domains"/>
    <property type="match status" value="1"/>
</dbReference>
<feature type="transmembrane region" description="Helical" evidence="5">
    <location>
        <begin position="135"/>
        <end position="158"/>
    </location>
</feature>
<evidence type="ECO:0000256" key="1">
    <source>
        <dbReference type="ARBA" id="ARBA00004141"/>
    </source>
</evidence>
<comment type="subcellular location">
    <subcellularLocation>
        <location evidence="1">Membrane</location>
        <topology evidence="1">Multi-pass membrane protein</topology>
    </subcellularLocation>
</comment>
<feature type="transmembrane region" description="Helical" evidence="5">
    <location>
        <begin position="110"/>
        <end position="129"/>
    </location>
</feature>
<keyword evidence="4 5" id="KW-0472">Membrane</keyword>
<dbReference type="AlphaFoldDB" id="A0A0D7DXP1"/>
<evidence type="ECO:0000256" key="5">
    <source>
        <dbReference type="SAM" id="Phobius"/>
    </source>
</evidence>
<evidence type="ECO:0000256" key="3">
    <source>
        <dbReference type="ARBA" id="ARBA00022989"/>
    </source>
</evidence>
<protein>
    <submittedName>
        <fullName evidence="6">Major facilitator transporter</fullName>
    </submittedName>
</protein>
<dbReference type="GO" id="GO:0022857">
    <property type="term" value="F:transmembrane transporter activity"/>
    <property type="evidence" value="ECO:0007669"/>
    <property type="project" value="InterPro"/>
</dbReference>
<dbReference type="Pfam" id="PF07690">
    <property type="entry name" value="MFS_1"/>
    <property type="match status" value="1"/>
</dbReference>
<comment type="caution">
    <text evidence="6">The sequence shown here is derived from an EMBL/GenBank/DDBJ whole genome shotgun (WGS) entry which is preliminary data.</text>
</comment>
<dbReference type="PATRIC" id="fig|1076.23.peg.4023"/>
<gene>
    <name evidence="6" type="ORF">OO17_28465</name>
</gene>
<feature type="transmembrane region" description="Helical" evidence="5">
    <location>
        <begin position="36"/>
        <end position="57"/>
    </location>
</feature>
<feature type="transmembrane region" description="Helical" evidence="5">
    <location>
        <begin position="77"/>
        <end position="98"/>
    </location>
</feature>
<dbReference type="PANTHER" id="PTHR11662">
    <property type="entry name" value="SOLUTE CARRIER FAMILY 17"/>
    <property type="match status" value="1"/>
</dbReference>
<feature type="non-terminal residue" evidence="6">
    <location>
        <position position="1"/>
    </location>
</feature>
<proteinExistence type="predicted"/>
<keyword evidence="2 5" id="KW-0812">Transmembrane</keyword>
<dbReference type="PANTHER" id="PTHR11662:SF450">
    <property type="entry name" value="BLR1003 PROTEIN"/>
    <property type="match status" value="1"/>
</dbReference>
<dbReference type="RefSeq" id="WP_044418453.1">
    <property type="nucleotide sequence ID" value="NZ_JXXE01000752.1"/>
</dbReference>
<dbReference type="SUPFAM" id="SSF103473">
    <property type="entry name" value="MFS general substrate transporter"/>
    <property type="match status" value="1"/>
</dbReference>
<dbReference type="InterPro" id="IPR036259">
    <property type="entry name" value="MFS_trans_sf"/>
</dbReference>